<feature type="active site" description="Nucleophile" evidence="1">
    <location>
        <position position="14"/>
    </location>
</feature>
<dbReference type="HOGENOM" id="CLU_090389_18_1_4"/>
<dbReference type="NCBIfam" id="TIGR00412">
    <property type="entry name" value="redox_disulf_2"/>
    <property type="match status" value="1"/>
</dbReference>
<dbReference type="STRING" id="159087.Daro_2948"/>
<dbReference type="EMBL" id="CP000089">
    <property type="protein sequence ID" value="AAZ47678.1"/>
    <property type="molecule type" value="Genomic_DNA"/>
</dbReference>
<dbReference type="OrthoDB" id="9800630at2"/>
<dbReference type="SUPFAM" id="SSF52833">
    <property type="entry name" value="Thioredoxin-like"/>
    <property type="match status" value="1"/>
</dbReference>
<dbReference type="Pfam" id="PF13192">
    <property type="entry name" value="Thioredoxin_3"/>
    <property type="match status" value="1"/>
</dbReference>
<dbReference type="InterPro" id="IPR012336">
    <property type="entry name" value="Thioredoxin-like_fold"/>
</dbReference>
<dbReference type="PIRSF" id="PIRSF037031">
    <property type="entry name" value="Redox_disulphide_2"/>
    <property type="match status" value="1"/>
</dbReference>
<dbReference type="GO" id="GO:0016853">
    <property type="term" value="F:isomerase activity"/>
    <property type="evidence" value="ECO:0007669"/>
    <property type="project" value="UniProtKB-KW"/>
</dbReference>
<gene>
    <name evidence="4" type="ordered locus">Daro_2948</name>
</gene>
<keyword evidence="4" id="KW-0413">Isomerase</keyword>
<name>Q47BV3_DECAR</name>
<dbReference type="PANTHER" id="PTHR36450">
    <property type="entry name" value="THIOREDOXIN"/>
    <property type="match status" value="1"/>
</dbReference>
<feature type="active site" description="Nucleophile" evidence="1">
    <location>
        <position position="11"/>
    </location>
</feature>
<dbReference type="eggNOG" id="COG0526">
    <property type="taxonomic scope" value="Bacteria"/>
</dbReference>
<keyword evidence="2" id="KW-0676">Redox-active center</keyword>
<organism evidence="4">
    <name type="scientific">Dechloromonas aromatica (strain RCB)</name>
    <dbReference type="NCBI Taxonomy" id="159087"/>
    <lineage>
        <taxon>Bacteria</taxon>
        <taxon>Pseudomonadati</taxon>
        <taxon>Pseudomonadota</taxon>
        <taxon>Betaproteobacteria</taxon>
        <taxon>Rhodocyclales</taxon>
        <taxon>Azonexaceae</taxon>
        <taxon>Dechloromonas</taxon>
    </lineage>
</organism>
<evidence type="ECO:0000313" key="4">
    <source>
        <dbReference type="EMBL" id="AAZ47678.1"/>
    </source>
</evidence>
<feature type="domain" description="Thioredoxin-like fold" evidence="3">
    <location>
        <begin position="3"/>
        <end position="77"/>
    </location>
</feature>
<evidence type="ECO:0000256" key="2">
    <source>
        <dbReference type="PIRSR" id="PIRSR037031-51"/>
    </source>
</evidence>
<dbReference type="InterPro" id="IPR036249">
    <property type="entry name" value="Thioredoxin-like_sf"/>
</dbReference>
<evidence type="ECO:0000256" key="1">
    <source>
        <dbReference type="PIRSR" id="PIRSR037031-50"/>
    </source>
</evidence>
<evidence type="ECO:0000259" key="3">
    <source>
        <dbReference type="Pfam" id="PF13192"/>
    </source>
</evidence>
<proteinExistence type="predicted"/>
<dbReference type="InterPro" id="IPR005243">
    <property type="entry name" value="THIRX-like_proc"/>
</dbReference>
<feature type="disulfide bond" description="Redox-active" evidence="2">
    <location>
        <begin position="11"/>
        <end position="14"/>
    </location>
</feature>
<protein>
    <submittedName>
        <fullName evidence="4">Thiol-disulfide isomerase and thioredoxins</fullName>
    </submittedName>
</protein>
<sequence length="79" mass="8390">MKEVKILGPGCARCKTLTEMVKQVAEQTGVAINLEKVEDMAVIIGYGIMGTPGLVINGKVVHSGSLPDPKKVAAWLQEV</sequence>
<dbReference type="KEGG" id="dar:Daro_2948"/>
<reference evidence="4" key="1">
    <citation type="submission" date="2005-08" db="EMBL/GenBank/DDBJ databases">
        <title>Complete sequence of Dechloromonas aromatica RCB.</title>
        <authorList>
            <person name="Salinero K.K."/>
            <person name="Copeland A."/>
            <person name="Lucas S."/>
            <person name="Lapidus A."/>
            <person name="Barry K."/>
            <person name="Detter J.C."/>
            <person name="Glavina T."/>
            <person name="Hammon N."/>
            <person name="Israni S."/>
            <person name="Pitluck S."/>
            <person name="Di Bartolo G."/>
            <person name="Trong S."/>
            <person name="Schmutz J."/>
            <person name="Larimer F."/>
            <person name="Land M."/>
            <person name="Ivanova N."/>
            <person name="Richardson P."/>
        </authorList>
    </citation>
    <scope>NUCLEOTIDE SEQUENCE</scope>
    <source>
        <strain evidence="4">RCB</strain>
    </source>
</reference>
<dbReference type="PANTHER" id="PTHR36450:SF1">
    <property type="entry name" value="THIOREDOXIN"/>
    <property type="match status" value="1"/>
</dbReference>
<accession>Q47BV3</accession>
<dbReference type="Gene3D" id="3.40.30.10">
    <property type="entry name" value="Glutaredoxin"/>
    <property type="match status" value="1"/>
</dbReference>
<dbReference type="AlphaFoldDB" id="Q47BV3"/>
<keyword evidence="2" id="KW-1015">Disulfide bond</keyword>